<feature type="compositionally biased region" description="Low complexity" evidence="2">
    <location>
        <begin position="281"/>
        <end position="295"/>
    </location>
</feature>
<organism evidence="3 4">
    <name type="scientific">Tegillarca granosa</name>
    <name type="common">Malaysian cockle</name>
    <name type="synonym">Anadara granosa</name>
    <dbReference type="NCBI Taxonomy" id="220873"/>
    <lineage>
        <taxon>Eukaryota</taxon>
        <taxon>Metazoa</taxon>
        <taxon>Spiralia</taxon>
        <taxon>Lophotrochozoa</taxon>
        <taxon>Mollusca</taxon>
        <taxon>Bivalvia</taxon>
        <taxon>Autobranchia</taxon>
        <taxon>Pteriomorphia</taxon>
        <taxon>Arcoida</taxon>
        <taxon>Arcoidea</taxon>
        <taxon>Arcidae</taxon>
        <taxon>Tegillarca</taxon>
    </lineage>
</organism>
<evidence type="ECO:0000313" key="4">
    <source>
        <dbReference type="Proteomes" id="UP001217089"/>
    </source>
</evidence>
<reference evidence="3 4" key="1">
    <citation type="submission" date="2022-12" db="EMBL/GenBank/DDBJ databases">
        <title>Chromosome-level genome of Tegillarca granosa.</title>
        <authorList>
            <person name="Kim J."/>
        </authorList>
    </citation>
    <scope>NUCLEOTIDE SEQUENCE [LARGE SCALE GENOMIC DNA]</scope>
    <source>
        <strain evidence="3">Teg-2019</strain>
        <tissue evidence="3">Adductor muscle</tissue>
    </source>
</reference>
<keyword evidence="4" id="KW-1185">Reference proteome</keyword>
<evidence type="ECO:0000313" key="3">
    <source>
        <dbReference type="EMBL" id="KAJ8318012.1"/>
    </source>
</evidence>
<protein>
    <submittedName>
        <fullName evidence="3">Uncharacterized protein</fullName>
    </submittedName>
</protein>
<dbReference type="EMBL" id="JARBDR010000214">
    <property type="protein sequence ID" value="KAJ8318012.1"/>
    <property type="molecule type" value="Genomic_DNA"/>
</dbReference>
<proteinExistence type="predicted"/>
<feature type="region of interest" description="Disordered" evidence="2">
    <location>
        <begin position="235"/>
        <end position="317"/>
    </location>
</feature>
<name>A0ABQ9FQ05_TEGGR</name>
<feature type="coiled-coil region" evidence="1">
    <location>
        <begin position="188"/>
        <end position="222"/>
    </location>
</feature>
<comment type="caution">
    <text evidence="3">The sequence shown here is derived from an EMBL/GenBank/DDBJ whole genome shotgun (WGS) entry which is preliminary data.</text>
</comment>
<sequence>MGEKTYKDKPKIKMELQTNDSNTNHNVGNVPNFDDLVSGGIESGLQITPETDGEIISQPSFFLTSRSAGTSHIVQQSTQDVLVKDFVENLDGNESAKTIFGLKEENTEVQNVNKTSHLENGTRLIYRSVSENTTQIFSLTDDCMVKSGVSEQYFNNLVKELIITKSLLNELLQNRNIKLTDAVTWKQNKDQQTQIRHLVTENERMKTECDHLQSKLEEVHSELCMFKSYLRKEKEGETIHPTTTEPKTLGFRSNSREVESMNSEVNSSTGFKVLSGGGGSTVKSDVSSISSVNKSGQTGDSKELSDQPSLEEQNKENHRLQHELNQMKKCLDLAMNECEVTESYTQLLTTCDELRKTKDDDVRKLEQENIDLQKTLKNLKEDNWDYMSHYDKLFHEKIQLQQQICEQKSLPSRPRSNLQTLSTASPTSLSVSSLQSAKMDYFDTQRKQAKESVNIPHDPTQEQLRCDRCYSEFDDEMEFLLHVQNCLP</sequence>
<evidence type="ECO:0000256" key="2">
    <source>
        <dbReference type="SAM" id="MobiDB-lite"/>
    </source>
</evidence>
<gene>
    <name evidence="3" type="ORF">KUTeg_003103</name>
</gene>
<keyword evidence="1" id="KW-0175">Coiled coil</keyword>
<accession>A0ABQ9FQ05</accession>
<evidence type="ECO:0000256" key="1">
    <source>
        <dbReference type="SAM" id="Coils"/>
    </source>
</evidence>
<dbReference type="Proteomes" id="UP001217089">
    <property type="component" value="Unassembled WGS sequence"/>
</dbReference>